<keyword evidence="4 9" id="KW-0812">Transmembrane</keyword>
<evidence type="ECO:0000256" key="5">
    <source>
        <dbReference type="ARBA" id="ARBA00022725"/>
    </source>
</evidence>
<dbReference type="Ensembl" id="ENSVURT00010001722.1">
    <property type="protein sequence ID" value="ENSVURP00010001508.1"/>
    <property type="gene ID" value="ENSVURG00010001284.1"/>
</dbReference>
<dbReference type="SUPFAM" id="SSF81321">
    <property type="entry name" value="Family A G protein-coupled receptor-like"/>
    <property type="match status" value="1"/>
</dbReference>
<protein>
    <recommendedName>
        <fullName evidence="10">Olfactory receptor</fullName>
    </recommendedName>
</protein>
<reference evidence="13" key="1">
    <citation type="submission" date="2018-12" db="EMBL/GenBank/DDBJ databases">
        <authorList>
            <person name="Yazar S."/>
        </authorList>
    </citation>
    <scope>NUCLEOTIDE SEQUENCE [LARGE SCALE GENOMIC DNA]</scope>
</reference>
<dbReference type="CDD" id="cd15225">
    <property type="entry name" value="7tmA_OR10A-like"/>
    <property type="match status" value="1"/>
</dbReference>
<feature type="transmembrane region" description="Helical" evidence="10">
    <location>
        <begin position="140"/>
        <end position="164"/>
    </location>
</feature>
<comment type="subcellular location">
    <subcellularLocation>
        <location evidence="1 10">Cell membrane</location>
        <topology evidence="1 10">Multi-pass membrane protein</topology>
    </subcellularLocation>
</comment>
<dbReference type="PROSITE" id="PS00237">
    <property type="entry name" value="G_PROTEIN_RECEP_F1_1"/>
    <property type="match status" value="1"/>
</dbReference>
<feature type="transmembrane region" description="Helical" evidence="10">
    <location>
        <begin position="59"/>
        <end position="78"/>
    </location>
</feature>
<evidence type="ECO:0000313" key="12">
    <source>
        <dbReference type="Ensembl" id="ENSVURP00010001508.1"/>
    </source>
</evidence>
<feature type="transmembrane region" description="Helical" evidence="10">
    <location>
        <begin position="238"/>
        <end position="261"/>
    </location>
</feature>
<reference evidence="12" key="2">
    <citation type="submission" date="2025-08" db="UniProtKB">
        <authorList>
            <consortium name="Ensembl"/>
        </authorList>
    </citation>
    <scope>IDENTIFICATION</scope>
</reference>
<evidence type="ECO:0000259" key="11">
    <source>
        <dbReference type="PROSITE" id="PS50262"/>
    </source>
</evidence>
<dbReference type="GeneTree" id="ENSGT01150000286972"/>
<feature type="transmembrane region" description="Helical" evidence="10">
    <location>
        <begin position="26"/>
        <end position="47"/>
    </location>
</feature>
<keyword evidence="7 10" id="KW-0472">Membrane</keyword>
<dbReference type="PRINTS" id="PR00245">
    <property type="entry name" value="OLFACTORYR"/>
</dbReference>
<dbReference type="GO" id="GO:0005886">
    <property type="term" value="C:plasma membrane"/>
    <property type="evidence" value="ECO:0007669"/>
    <property type="project" value="UniProtKB-SubCell"/>
</dbReference>
<proteinExistence type="inferred from homology"/>
<gene>
    <name evidence="12" type="primary">LOC114042183</name>
</gene>
<evidence type="ECO:0000256" key="9">
    <source>
        <dbReference type="RuleBase" id="RU000688"/>
    </source>
</evidence>
<keyword evidence="8 9" id="KW-0807">Transducer</keyword>
<keyword evidence="2 10" id="KW-1003">Cell membrane</keyword>
<organism evidence="12 13">
    <name type="scientific">Vombatus ursinus</name>
    <name type="common">Common wombat</name>
    <dbReference type="NCBI Taxonomy" id="29139"/>
    <lineage>
        <taxon>Eukaryota</taxon>
        <taxon>Metazoa</taxon>
        <taxon>Chordata</taxon>
        <taxon>Craniata</taxon>
        <taxon>Vertebrata</taxon>
        <taxon>Euteleostomi</taxon>
        <taxon>Mammalia</taxon>
        <taxon>Metatheria</taxon>
        <taxon>Diprotodontia</taxon>
        <taxon>Vombatidae</taxon>
        <taxon>Vombatus</taxon>
    </lineage>
</organism>
<dbReference type="InterPro" id="IPR017452">
    <property type="entry name" value="GPCR_Rhodpsn_7TM"/>
</dbReference>
<dbReference type="PANTHER" id="PTHR26453">
    <property type="entry name" value="OLFACTORY RECEPTOR"/>
    <property type="match status" value="1"/>
</dbReference>
<accession>A0A4X2JPQ4</accession>
<evidence type="ECO:0000313" key="13">
    <source>
        <dbReference type="Proteomes" id="UP000314987"/>
    </source>
</evidence>
<feature type="transmembrane region" description="Helical" evidence="10">
    <location>
        <begin position="203"/>
        <end position="226"/>
    </location>
</feature>
<evidence type="ECO:0000256" key="4">
    <source>
        <dbReference type="ARBA" id="ARBA00022692"/>
    </source>
</evidence>
<evidence type="ECO:0000256" key="2">
    <source>
        <dbReference type="ARBA" id="ARBA00022475"/>
    </source>
</evidence>
<dbReference type="Pfam" id="PF13853">
    <property type="entry name" value="7tm_4"/>
    <property type="match status" value="1"/>
</dbReference>
<keyword evidence="13" id="KW-1185">Reference proteome</keyword>
<keyword evidence="9" id="KW-0675">Receptor</keyword>
<dbReference type="GO" id="GO:0004930">
    <property type="term" value="F:G protein-coupled receptor activity"/>
    <property type="evidence" value="ECO:0007669"/>
    <property type="project" value="UniProtKB-KW"/>
</dbReference>
<evidence type="ECO:0000256" key="7">
    <source>
        <dbReference type="ARBA" id="ARBA00023136"/>
    </source>
</evidence>
<keyword evidence="3 10" id="KW-0716">Sensory transduction</keyword>
<keyword evidence="6 10" id="KW-1133">Transmembrane helix</keyword>
<dbReference type="InterPro" id="IPR000276">
    <property type="entry name" value="GPCR_Rhodpsn"/>
</dbReference>
<feature type="transmembrane region" description="Helical" evidence="10">
    <location>
        <begin position="98"/>
        <end position="120"/>
    </location>
</feature>
<dbReference type="PRINTS" id="PR00237">
    <property type="entry name" value="GPCRRHODOPSN"/>
</dbReference>
<feature type="transmembrane region" description="Helical" evidence="10">
    <location>
        <begin position="273"/>
        <end position="292"/>
    </location>
</feature>
<dbReference type="Gene3D" id="1.20.1070.10">
    <property type="entry name" value="Rhodopsin 7-helix transmembrane proteins"/>
    <property type="match status" value="1"/>
</dbReference>
<dbReference type="OMA" id="MARENYT"/>
<evidence type="ECO:0000256" key="10">
    <source>
        <dbReference type="RuleBase" id="RU363047"/>
    </source>
</evidence>
<reference evidence="12" key="3">
    <citation type="submission" date="2025-09" db="UniProtKB">
        <authorList>
            <consortium name="Ensembl"/>
        </authorList>
    </citation>
    <scope>IDENTIFICATION</scope>
</reference>
<evidence type="ECO:0000256" key="3">
    <source>
        <dbReference type="ARBA" id="ARBA00022606"/>
    </source>
</evidence>
<name>A0A4X2JPQ4_VOMUR</name>
<dbReference type="Proteomes" id="UP000314987">
    <property type="component" value="Unassembled WGS sequence"/>
</dbReference>
<dbReference type="PROSITE" id="PS50262">
    <property type="entry name" value="G_PROTEIN_RECEP_F1_2"/>
    <property type="match status" value="1"/>
</dbReference>
<evidence type="ECO:0000256" key="8">
    <source>
        <dbReference type="ARBA" id="ARBA00023224"/>
    </source>
</evidence>
<comment type="similarity">
    <text evidence="9">Belongs to the G-protein coupled receptor 1 family.</text>
</comment>
<dbReference type="FunFam" id="1.20.1070.10:FF:000001">
    <property type="entry name" value="Olfactory receptor"/>
    <property type="match status" value="1"/>
</dbReference>
<evidence type="ECO:0000256" key="6">
    <source>
        <dbReference type="ARBA" id="ARBA00022989"/>
    </source>
</evidence>
<dbReference type="GO" id="GO:0004984">
    <property type="term" value="F:olfactory receptor activity"/>
    <property type="evidence" value="ECO:0007669"/>
    <property type="project" value="InterPro"/>
</dbReference>
<evidence type="ECO:0000256" key="1">
    <source>
        <dbReference type="ARBA" id="ARBA00004651"/>
    </source>
</evidence>
<dbReference type="InterPro" id="IPR000725">
    <property type="entry name" value="Olfact_rcpt"/>
</dbReference>
<dbReference type="STRING" id="29139.ENSVURP00010001508"/>
<keyword evidence="9" id="KW-0297">G-protein coupled receptor</keyword>
<dbReference type="AlphaFoldDB" id="A0A4X2JPQ4"/>
<feature type="domain" description="G-protein coupled receptors family 1 profile" evidence="11">
    <location>
        <begin position="41"/>
        <end position="290"/>
    </location>
</feature>
<keyword evidence="5 10" id="KW-0552">Olfaction</keyword>
<sequence length="310" mass="34917">MEGSNVTLVVEFILLGFIDLPSLQGFLFGIFLVIYLSILLGNGLIILITKTDPSLQTPIYYFLGNFSFLEICYASVTVPRMLADLWTHNRNISLWACATQLCLFLILGVTECFLLTVMAYDRYVAICKPLYYFLIMKHNVCVGLVVGSWILGIPVVIGLTYQIFSLPFCDSTELNQVFCDIYPVLQVACGDTSMNELSVYADVVFFGIIPFILILNSYIRIITTILKLPSATGRSKAFSTCSSHLIVVCLFYGSGLIEYLQSKSSYSGIRNKIFSLFYTIVTPMVNPMIYSLRNKDFIEAMRKPFSKCIR</sequence>